<comment type="subcellular location">
    <subcellularLocation>
        <location evidence="1">Endoplasmic reticulum membrane</location>
        <topology evidence="1">Single-pass type II membrane protein</topology>
    </subcellularLocation>
</comment>
<proteinExistence type="inferred from homology"/>
<keyword evidence="6" id="KW-0735">Signal-anchor</keyword>
<evidence type="ECO:0000256" key="6">
    <source>
        <dbReference type="ARBA" id="ARBA00022968"/>
    </source>
</evidence>
<dbReference type="EMBL" id="CP111021">
    <property type="protein sequence ID" value="WAR17951.1"/>
    <property type="molecule type" value="Genomic_DNA"/>
</dbReference>
<evidence type="ECO:0000259" key="10">
    <source>
        <dbReference type="Pfam" id="PF09258"/>
    </source>
</evidence>
<keyword evidence="12" id="KW-1185">Reference proteome</keyword>
<sequence length="345" mass="40241">VPSIVRSVAHSELLALRQQTQFLWDTYFSSVDKIVSSTLEIIKDRVLQHLSRDQVMWNTLPGSPWLLREFSDNLAAFPFFYNQLGREVGEKFTAVIYATTPVTLSSSPLFRLIRTIAKSAYIHKMIVIWHCDVAPPPSHRWPADLGVPVVVKTRNIKTISSRFYPYQEIETDAVFGFDEDVILTTDERIVGYPARSHHWDEAKNRWSYSSRWSNEYSMVLTGASIYHRYYNFLYTNGLGTMLTRSVDDTQNCEDILMNFLVSHVTKLPPIKVTHRKLYREVLLPNNSKNNLWSDSFHFSQRQICIETFANEFGYMPLIRSKLRMDPILFKDPVSNLRKKYKQIEL</sequence>
<protein>
    <submittedName>
        <fullName evidence="11">EXT1B-like protein</fullName>
    </submittedName>
</protein>
<reference evidence="11" key="1">
    <citation type="submission" date="2022-11" db="EMBL/GenBank/DDBJ databases">
        <title>Centuries of genome instability and evolution in soft-shell clam transmissible cancer (bioRxiv).</title>
        <authorList>
            <person name="Hart S.F.M."/>
            <person name="Yonemitsu M.A."/>
            <person name="Giersch R.M."/>
            <person name="Beal B.F."/>
            <person name="Arriagada G."/>
            <person name="Davis B.W."/>
            <person name="Ostrander E.A."/>
            <person name="Goff S.P."/>
            <person name="Metzger M.J."/>
        </authorList>
    </citation>
    <scope>NUCLEOTIDE SEQUENCE</scope>
    <source>
        <strain evidence="11">MELC-2E11</strain>
        <tissue evidence="11">Siphon/mantle</tissue>
    </source>
</reference>
<evidence type="ECO:0000256" key="8">
    <source>
        <dbReference type="ARBA" id="ARBA00023157"/>
    </source>
</evidence>
<name>A0ABY7FFC1_MYAAR</name>
<evidence type="ECO:0000256" key="2">
    <source>
        <dbReference type="ARBA" id="ARBA00004922"/>
    </source>
</evidence>
<keyword evidence="8" id="KW-1015">Disulfide bond</keyword>
<keyword evidence="4" id="KW-0328">Glycosyltransferase</keyword>
<dbReference type="InterPro" id="IPR004263">
    <property type="entry name" value="Exostosin"/>
</dbReference>
<evidence type="ECO:0000256" key="7">
    <source>
        <dbReference type="ARBA" id="ARBA00023136"/>
    </source>
</evidence>
<gene>
    <name evidence="11" type="ORF">MAR_032545</name>
</gene>
<dbReference type="Pfam" id="PF09258">
    <property type="entry name" value="Glyco_transf_64"/>
    <property type="match status" value="1"/>
</dbReference>
<evidence type="ECO:0000256" key="9">
    <source>
        <dbReference type="ARBA" id="ARBA00023180"/>
    </source>
</evidence>
<dbReference type="PANTHER" id="PTHR48261:SF3">
    <property type="entry name" value="EXOSTOSIN GLYCOSYLTRANSFERASE 1"/>
    <property type="match status" value="1"/>
</dbReference>
<evidence type="ECO:0000256" key="4">
    <source>
        <dbReference type="ARBA" id="ARBA00022676"/>
    </source>
</evidence>
<organism evidence="11 12">
    <name type="scientific">Mya arenaria</name>
    <name type="common">Soft-shell clam</name>
    <dbReference type="NCBI Taxonomy" id="6604"/>
    <lineage>
        <taxon>Eukaryota</taxon>
        <taxon>Metazoa</taxon>
        <taxon>Spiralia</taxon>
        <taxon>Lophotrochozoa</taxon>
        <taxon>Mollusca</taxon>
        <taxon>Bivalvia</taxon>
        <taxon>Autobranchia</taxon>
        <taxon>Heteroconchia</taxon>
        <taxon>Euheterodonta</taxon>
        <taxon>Imparidentia</taxon>
        <taxon>Neoheterodontei</taxon>
        <taxon>Myida</taxon>
        <taxon>Myoidea</taxon>
        <taxon>Myidae</taxon>
        <taxon>Mya</taxon>
    </lineage>
</organism>
<evidence type="ECO:0000256" key="5">
    <source>
        <dbReference type="ARBA" id="ARBA00022679"/>
    </source>
</evidence>
<evidence type="ECO:0000256" key="3">
    <source>
        <dbReference type="ARBA" id="ARBA00010271"/>
    </source>
</evidence>
<dbReference type="PANTHER" id="PTHR48261">
    <property type="entry name" value="ACETYLGLUCOSAMINYLTRANSFERASE"/>
    <property type="match status" value="1"/>
</dbReference>
<dbReference type="Proteomes" id="UP001164746">
    <property type="component" value="Chromosome 10"/>
</dbReference>
<feature type="non-terminal residue" evidence="11">
    <location>
        <position position="345"/>
    </location>
</feature>
<evidence type="ECO:0000313" key="11">
    <source>
        <dbReference type="EMBL" id="WAR17951.1"/>
    </source>
</evidence>
<evidence type="ECO:0000313" key="12">
    <source>
        <dbReference type="Proteomes" id="UP001164746"/>
    </source>
</evidence>
<dbReference type="SUPFAM" id="SSF53448">
    <property type="entry name" value="Nucleotide-diphospho-sugar transferases"/>
    <property type="match status" value="1"/>
</dbReference>
<keyword evidence="9" id="KW-0325">Glycoprotein</keyword>
<feature type="non-terminal residue" evidence="11">
    <location>
        <position position="1"/>
    </location>
</feature>
<keyword evidence="7" id="KW-0472">Membrane</keyword>
<accession>A0ABY7FFC1</accession>
<comment type="pathway">
    <text evidence="2">Protein modification; protein glycosylation.</text>
</comment>
<comment type="similarity">
    <text evidence="3">Belongs to the glycosyltransferase 47 family.</text>
</comment>
<keyword evidence="6" id="KW-0812">Transmembrane</keyword>
<evidence type="ECO:0000256" key="1">
    <source>
        <dbReference type="ARBA" id="ARBA00004648"/>
    </source>
</evidence>
<dbReference type="InterPro" id="IPR015338">
    <property type="entry name" value="GT64_dom"/>
</dbReference>
<dbReference type="InterPro" id="IPR029044">
    <property type="entry name" value="Nucleotide-diphossugar_trans"/>
</dbReference>
<feature type="domain" description="Glycosyl transferase 64" evidence="10">
    <location>
        <begin position="92"/>
        <end position="329"/>
    </location>
</feature>
<dbReference type="Gene3D" id="3.90.550.10">
    <property type="entry name" value="Spore Coat Polysaccharide Biosynthesis Protein SpsA, Chain A"/>
    <property type="match status" value="1"/>
</dbReference>
<keyword evidence="5" id="KW-0808">Transferase</keyword>